<feature type="transmembrane region" description="Helical" evidence="1">
    <location>
        <begin position="50"/>
        <end position="69"/>
    </location>
</feature>
<dbReference type="PANTHER" id="PTHR19353:SF19">
    <property type="entry name" value="DELTA(5) FATTY ACID DESATURASE C-RELATED"/>
    <property type="match status" value="1"/>
</dbReference>
<evidence type="ECO:0000313" key="3">
    <source>
        <dbReference type="EMBL" id="CAH1202133.1"/>
    </source>
</evidence>
<feature type="domain" description="Fatty acid desaturase" evidence="2">
    <location>
        <begin position="74"/>
        <end position="310"/>
    </location>
</feature>
<name>A0ABN8G7P0_9BACL</name>
<keyword evidence="4" id="KW-1185">Reference proteome</keyword>
<keyword evidence="1" id="KW-0812">Transmembrane</keyword>
<dbReference type="Proteomes" id="UP000838821">
    <property type="component" value="Unassembled WGS sequence"/>
</dbReference>
<protein>
    <recommendedName>
        <fullName evidence="2">Fatty acid desaturase domain-containing protein</fullName>
    </recommendedName>
</protein>
<comment type="caution">
    <text evidence="3">The sequence shown here is derived from an EMBL/GenBank/DDBJ whole genome shotgun (WGS) entry which is preliminary data.</text>
</comment>
<dbReference type="RefSeq" id="WP_236286673.1">
    <property type="nucleotide sequence ID" value="NZ_CAKMMW010000004.1"/>
</dbReference>
<accession>A0ABN8G7P0</accession>
<proteinExistence type="predicted"/>
<dbReference type="PANTHER" id="PTHR19353">
    <property type="entry name" value="FATTY ACID DESATURASE 2"/>
    <property type="match status" value="1"/>
</dbReference>
<evidence type="ECO:0000259" key="2">
    <source>
        <dbReference type="Pfam" id="PF00487"/>
    </source>
</evidence>
<feature type="transmembrane region" description="Helical" evidence="1">
    <location>
        <begin position="207"/>
        <end position="230"/>
    </location>
</feature>
<keyword evidence="1" id="KW-0472">Membrane</keyword>
<keyword evidence="1" id="KW-1133">Transmembrane helix</keyword>
<dbReference type="Pfam" id="PF00487">
    <property type="entry name" value="FA_desaturase"/>
    <property type="match status" value="1"/>
</dbReference>
<evidence type="ECO:0000256" key="1">
    <source>
        <dbReference type="SAM" id="Phobius"/>
    </source>
</evidence>
<gene>
    <name evidence="3" type="ORF">PAECIP111891_01974</name>
</gene>
<organism evidence="3 4">
    <name type="scientific">Paenibacillus allorhizoplanae</name>
    <dbReference type="NCBI Taxonomy" id="2905648"/>
    <lineage>
        <taxon>Bacteria</taxon>
        <taxon>Bacillati</taxon>
        <taxon>Bacillota</taxon>
        <taxon>Bacilli</taxon>
        <taxon>Bacillales</taxon>
        <taxon>Paenibacillaceae</taxon>
        <taxon>Paenibacillus</taxon>
    </lineage>
</organism>
<reference evidence="3" key="1">
    <citation type="submission" date="2022-01" db="EMBL/GenBank/DDBJ databases">
        <authorList>
            <person name="Criscuolo A."/>
        </authorList>
    </citation>
    <scope>NUCLEOTIDE SEQUENCE</scope>
    <source>
        <strain evidence="3">CIP111891</strain>
    </source>
</reference>
<dbReference type="EMBL" id="CAKMMW010000004">
    <property type="protein sequence ID" value="CAH1202133.1"/>
    <property type="molecule type" value="Genomic_DNA"/>
</dbReference>
<dbReference type="InterPro" id="IPR012171">
    <property type="entry name" value="Fatty_acid_desaturase"/>
</dbReference>
<evidence type="ECO:0000313" key="4">
    <source>
        <dbReference type="Proteomes" id="UP000838821"/>
    </source>
</evidence>
<dbReference type="InterPro" id="IPR005804">
    <property type="entry name" value="FA_desaturase_dom"/>
</dbReference>
<feature type="transmembrane region" description="Helical" evidence="1">
    <location>
        <begin position="75"/>
        <end position="94"/>
    </location>
</feature>
<sequence>MGNTIQLNYSILGPERQKAIEKGLVSGEWYQCSVPRKRMKELMIRKNGPAIRDTLLWIALTVVLGYVAYLSWGSWWAVPVFIVYGTVYTVPAVSKWHESSHGTMFRTAWMNEALYQFTSFLILIQATNFRWTHARHHTDTIIVGSDPEIMEPRPPKLQRVLRYIIRESFIYNTWPYLFKHAIGLLSAEEKELVPTSEQRKLFLEARVFIIIYAVIISLCFYLDSILPLMFVGLPAFYGALLNGLLVSTQHVGLYEDTLDHRLCARTFYTNRILRFLYTNMNYHIEHHMFPLVPYYNLPALHEEIKHDCPVAASSFTAAVRETWGAIWKMRKDHSYIVPRCREFAEHRKVIDRNLSSVSQSG</sequence>